<evidence type="ECO:0008006" key="4">
    <source>
        <dbReference type="Google" id="ProtNLM"/>
    </source>
</evidence>
<feature type="region of interest" description="Disordered" evidence="1">
    <location>
        <begin position="503"/>
        <end position="522"/>
    </location>
</feature>
<dbReference type="SUPFAM" id="SSF50978">
    <property type="entry name" value="WD40 repeat-like"/>
    <property type="match status" value="2"/>
</dbReference>
<dbReference type="PANTHER" id="PTHR44163">
    <property type="entry name" value="U3 SMALL NUCLEOLAR RNA-ASSOCIATED PROTEIN 4 HOMOLOG"/>
    <property type="match status" value="1"/>
</dbReference>
<dbReference type="InterPro" id="IPR001680">
    <property type="entry name" value="WD40_rpt"/>
</dbReference>
<dbReference type="GO" id="GO:0003723">
    <property type="term" value="F:RNA binding"/>
    <property type="evidence" value="ECO:0007669"/>
    <property type="project" value="TreeGrafter"/>
</dbReference>
<proteinExistence type="predicted"/>
<dbReference type="InterPro" id="IPR046351">
    <property type="entry name" value="UTP4"/>
</dbReference>
<evidence type="ECO:0000313" key="3">
    <source>
        <dbReference type="WBParaSite" id="TREG1_51360.1"/>
    </source>
</evidence>
<protein>
    <recommendedName>
        <fullName evidence="4">WD_REPEATS_REGION domain-containing protein</fullName>
    </recommendedName>
</protein>
<reference evidence="2" key="1">
    <citation type="submission" date="2022-06" db="EMBL/GenBank/DDBJ databases">
        <authorList>
            <person name="Berger JAMES D."/>
            <person name="Berger JAMES D."/>
        </authorList>
    </citation>
    <scope>NUCLEOTIDE SEQUENCE [LARGE SCALE GENOMIC DNA]</scope>
</reference>
<dbReference type="Pfam" id="PF00400">
    <property type="entry name" value="WD40"/>
    <property type="match status" value="1"/>
</dbReference>
<dbReference type="GO" id="GO:0030686">
    <property type="term" value="C:90S preribosome"/>
    <property type="evidence" value="ECO:0007669"/>
    <property type="project" value="InterPro"/>
</dbReference>
<dbReference type="Gene3D" id="2.130.10.10">
    <property type="entry name" value="YVTN repeat-like/Quinoprotein amine dehydrogenase"/>
    <property type="match status" value="2"/>
</dbReference>
<dbReference type="GO" id="GO:0034455">
    <property type="term" value="C:t-UTP complex"/>
    <property type="evidence" value="ECO:0007669"/>
    <property type="project" value="TreeGrafter"/>
</dbReference>
<dbReference type="GO" id="GO:0000462">
    <property type="term" value="P:maturation of SSU-rRNA from tricistronic rRNA transcript (SSU-rRNA, 5.8S rRNA, LSU-rRNA)"/>
    <property type="evidence" value="ECO:0007669"/>
    <property type="project" value="InterPro"/>
</dbReference>
<name>A0AA85K0G1_TRIRE</name>
<dbReference type="PANTHER" id="PTHR44163:SF1">
    <property type="entry name" value="U3 SMALL NUCLEOLAR RNA-ASSOCIATED PROTEIN 4 HOMOLOG"/>
    <property type="match status" value="1"/>
</dbReference>
<dbReference type="AlphaFoldDB" id="A0AA85K0G1"/>
<dbReference type="SMART" id="SM00320">
    <property type="entry name" value="WD40"/>
    <property type="match status" value="6"/>
</dbReference>
<dbReference type="Proteomes" id="UP000050795">
    <property type="component" value="Unassembled WGS sequence"/>
</dbReference>
<dbReference type="GO" id="GO:0032040">
    <property type="term" value="C:small-subunit processome"/>
    <property type="evidence" value="ECO:0007669"/>
    <property type="project" value="TreeGrafter"/>
</dbReference>
<dbReference type="WBParaSite" id="TREG1_51360.1">
    <property type="protein sequence ID" value="TREG1_51360.1"/>
    <property type="gene ID" value="TREG1_51360"/>
</dbReference>
<organism evidence="2 3">
    <name type="scientific">Trichobilharzia regenti</name>
    <name type="common">Nasal bird schistosome</name>
    <dbReference type="NCBI Taxonomy" id="157069"/>
    <lineage>
        <taxon>Eukaryota</taxon>
        <taxon>Metazoa</taxon>
        <taxon>Spiralia</taxon>
        <taxon>Lophotrochozoa</taxon>
        <taxon>Platyhelminthes</taxon>
        <taxon>Trematoda</taxon>
        <taxon>Digenea</taxon>
        <taxon>Strigeidida</taxon>
        <taxon>Schistosomatoidea</taxon>
        <taxon>Schistosomatidae</taxon>
        <taxon>Trichobilharzia</taxon>
    </lineage>
</organism>
<dbReference type="InterPro" id="IPR036322">
    <property type="entry name" value="WD40_repeat_dom_sf"/>
</dbReference>
<evidence type="ECO:0000313" key="2">
    <source>
        <dbReference type="Proteomes" id="UP000050795"/>
    </source>
</evidence>
<keyword evidence="2" id="KW-1185">Reference proteome</keyword>
<accession>A0AA85K0G1</accession>
<evidence type="ECO:0000256" key="1">
    <source>
        <dbReference type="SAM" id="MobiDB-lite"/>
    </source>
</evidence>
<sequence length="861" mass="94688">MENVMDSISCHRIHFYEYQPSPFLCLAKNEFGLIAAGREDGSVDVYDENRDFFMVGHFPCGVCCSVESLVWIQSRLFCTGALGRLVELDMRTSNIKGSCLLVGSPAARCMAVFGDQIIVGNDEGFITFFSVEGSEPAPIFTIPKLPGKILSLACTGKKKAILATGTSTGSLLLISIRDKVSKLRFTLTESSKSCFIWTLLFARGLLFSGDSRGVVSIWDISVGGQLFSFSCHHADVLTLASNPDGSIIFSGGADAIIRRFEYTISENGEGQWQCSGLIRGCRRDIHGIAFIPGHHHDPSTDDSVSDHRFEPHRLLAVGQDARLQVLSCESVETGVGGFARAEKTLAINVGRPRKRQKGHIAYAAALPFWPASIASARPLPARFITLAEESTHGAFGDQIGASRHLCLLHYRDNYVYLGPLQIVEVRPSKGIEFIESTLSSCGCFIAYSDFERTRLLNLDVAYKNKRGKLCISKSKVKPVEWQTSVQNSTIVGNKLRGKRMRLDSYGKSSSNTSSSETETDTDEVLNDDDILSYFTMDKSFHSSTGKEQIVLSSADDSCDFSSSEQNKAVGISIPPSCSMTFTPNSEFLLLVTQKSGKFMCISVGDGSILWERNVDQDNSTVRAHIISISKFAMDLGYLVALGCSDGRVRLYDSLTGSVIFICSCVDSVSGHSPLPVSIVFPSINEQQSVTENQVSRMKFSVLYTNSQLREWTITIKQTDNSTESADSDHSSVPPALSTRHINVELNKWLVKLWRTMGNEISRNLGVFHSVDYIGSNKWMLASDRYLIILVPHKNFKPGMISEILSKKRTPDQDYCMYISASIKSIIQAKVLSESELAVISIHSGNIALQLASPLLRKVFGA</sequence>
<reference evidence="3" key="2">
    <citation type="submission" date="2023-11" db="UniProtKB">
        <authorList>
            <consortium name="WormBaseParasite"/>
        </authorList>
    </citation>
    <scope>IDENTIFICATION</scope>
</reference>
<dbReference type="InterPro" id="IPR015943">
    <property type="entry name" value="WD40/YVTN_repeat-like_dom_sf"/>
</dbReference>